<evidence type="ECO:0000256" key="5">
    <source>
        <dbReference type="SAM" id="MobiDB-lite"/>
    </source>
</evidence>
<sequence length="283" mass="31907">MSANAGGPTSEHHSGSGPEQVTMPPLQLPPKLKFGPFSVTSQVFHISKTKLSYGLVNLKPLLPGHILICPVRCVPRLSQLTVAETTDLFNTVRVISRTLERVYSASALNVAVQDGVDAGQSVPHVHVHVIPRKKSDYDHRGGGDQIYDAMDGEEGDVGRAFLEMQQQRRERVYHRKEFSAGPDSDRKPRNEEEMHKEALWLRSEVEKDHVENEDEMIPPYSRCNQTVKRQAQSIIIKHISRGFPVNVEVLHYLHSLNLLQLSSYYDLDDYASGERIQQQHTGN</sequence>
<keyword evidence="8" id="KW-1185">Reference proteome</keyword>
<reference evidence="7 8" key="1">
    <citation type="submission" date="2023-08" db="EMBL/GenBank/DDBJ databases">
        <title>Black Yeasts Isolated from many extreme environments.</title>
        <authorList>
            <person name="Coleine C."/>
            <person name="Stajich J.E."/>
            <person name="Selbmann L."/>
        </authorList>
    </citation>
    <scope>NUCLEOTIDE SEQUENCE [LARGE SCALE GENOMIC DNA]</scope>
    <source>
        <strain evidence="7 8">CCFEE 6328</strain>
    </source>
</reference>
<keyword evidence="2 4" id="KW-0378">Hydrolase</keyword>
<dbReference type="PROSITE" id="PS00892">
    <property type="entry name" value="HIT_1"/>
    <property type="match status" value="1"/>
</dbReference>
<dbReference type="InterPro" id="IPR039383">
    <property type="entry name" value="FHIT"/>
</dbReference>
<protein>
    <recommendedName>
        <fullName evidence="4">Bis(5'-adenosyl)-triphosphatase</fullName>
        <ecNumber evidence="4">3.6.1.29</ecNumber>
    </recommendedName>
</protein>
<comment type="cofactor">
    <cofactor evidence="4">
        <name>Mn(2+)</name>
        <dbReference type="ChEBI" id="CHEBI:29035"/>
    </cofactor>
</comment>
<dbReference type="Gene3D" id="3.30.428.10">
    <property type="entry name" value="HIT-like"/>
    <property type="match status" value="1"/>
</dbReference>
<name>A0ABR0J630_9EURO</name>
<dbReference type="InterPro" id="IPR051884">
    <property type="entry name" value="Bis(5'-adenosyl)-TPase_reg"/>
</dbReference>
<dbReference type="Pfam" id="PF01230">
    <property type="entry name" value="HIT"/>
    <property type="match status" value="1"/>
</dbReference>
<evidence type="ECO:0000313" key="8">
    <source>
        <dbReference type="Proteomes" id="UP001345691"/>
    </source>
</evidence>
<dbReference type="SUPFAM" id="SSF54197">
    <property type="entry name" value="HIT-like"/>
    <property type="match status" value="1"/>
</dbReference>
<dbReference type="EMBL" id="JAVRRF010000016">
    <property type="protein sequence ID" value="KAK5057259.1"/>
    <property type="molecule type" value="Genomic_DNA"/>
</dbReference>
<gene>
    <name evidence="7" type="primary">HNT2</name>
    <name evidence="7" type="ORF">LTR69_007298</name>
</gene>
<comment type="catalytic activity">
    <reaction evidence="4">
        <text>P(1),P(3)-bis(5'-adenosyl) triphosphate + H2O = AMP + ADP + 2 H(+)</text>
        <dbReference type="Rhea" id="RHEA:13893"/>
        <dbReference type="ChEBI" id="CHEBI:15377"/>
        <dbReference type="ChEBI" id="CHEBI:15378"/>
        <dbReference type="ChEBI" id="CHEBI:58529"/>
        <dbReference type="ChEBI" id="CHEBI:456215"/>
        <dbReference type="ChEBI" id="CHEBI:456216"/>
        <dbReference type="EC" id="3.6.1.29"/>
    </reaction>
</comment>
<evidence type="ECO:0000259" key="6">
    <source>
        <dbReference type="PROSITE" id="PS51084"/>
    </source>
</evidence>
<comment type="caution">
    <text evidence="7">The sequence shown here is derived from an EMBL/GenBank/DDBJ whole genome shotgun (WGS) entry which is preliminary data.</text>
</comment>
<dbReference type="PROSITE" id="PS51084">
    <property type="entry name" value="HIT_2"/>
    <property type="match status" value="1"/>
</dbReference>
<feature type="region of interest" description="Disordered" evidence="5">
    <location>
        <begin position="172"/>
        <end position="195"/>
    </location>
</feature>
<dbReference type="PANTHER" id="PTHR46243">
    <property type="entry name" value="BIS(5'-ADENOSYL)-TRIPHOSPHATASE"/>
    <property type="match status" value="1"/>
</dbReference>
<dbReference type="InterPro" id="IPR011146">
    <property type="entry name" value="HIT-like"/>
</dbReference>
<keyword evidence="1 4" id="KW-0547">Nucleotide-binding</keyword>
<dbReference type="EC" id="3.6.1.29" evidence="4"/>
<evidence type="ECO:0000256" key="3">
    <source>
        <dbReference type="PROSITE-ProRule" id="PRU00464"/>
    </source>
</evidence>
<proteinExistence type="predicted"/>
<feature type="domain" description="HIT" evidence="6">
    <location>
        <begin position="30"/>
        <end position="139"/>
    </location>
</feature>
<accession>A0ABR0J630</accession>
<dbReference type="InterPro" id="IPR019808">
    <property type="entry name" value="Histidine_triad_CS"/>
</dbReference>
<evidence type="ECO:0000256" key="4">
    <source>
        <dbReference type="RuleBase" id="RU366076"/>
    </source>
</evidence>
<dbReference type="PANTHER" id="PTHR46243:SF1">
    <property type="entry name" value="BIS(5'-ADENOSYL)-TRIPHOSPHATASE"/>
    <property type="match status" value="1"/>
</dbReference>
<evidence type="ECO:0000256" key="2">
    <source>
        <dbReference type="ARBA" id="ARBA00022801"/>
    </source>
</evidence>
<feature type="region of interest" description="Disordered" evidence="5">
    <location>
        <begin position="1"/>
        <end position="25"/>
    </location>
</feature>
<evidence type="ECO:0000256" key="1">
    <source>
        <dbReference type="ARBA" id="ARBA00022741"/>
    </source>
</evidence>
<evidence type="ECO:0000313" key="7">
    <source>
        <dbReference type="EMBL" id="KAK5057259.1"/>
    </source>
</evidence>
<dbReference type="CDD" id="cd01275">
    <property type="entry name" value="FHIT"/>
    <property type="match status" value="1"/>
</dbReference>
<dbReference type="GO" id="GO:0047710">
    <property type="term" value="F:bis(5'-adenosyl)-triphosphatase activity"/>
    <property type="evidence" value="ECO:0007669"/>
    <property type="project" value="UniProtKB-EC"/>
</dbReference>
<organism evidence="7 8">
    <name type="scientific">Exophiala sideris</name>
    <dbReference type="NCBI Taxonomy" id="1016849"/>
    <lineage>
        <taxon>Eukaryota</taxon>
        <taxon>Fungi</taxon>
        <taxon>Dikarya</taxon>
        <taxon>Ascomycota</taxon>
        <taxon>Pezizomycotina</taxon>
        <taxon>Eurotiomycetes</taxon>
        <taxon>Chaetothyriomycetidae</taxon>
        <taxon>Chaetothyriales</taxon>
        <taxon>Herpotrichiellaceae</taxon>
        <taxon>Exophiala</taxon>
    </lineage>
</organism>
<feature type="short sequence motif" description="Histidine triad motif" evidence="3">
    <location>
        <begin position="124"/>
        <end position="128"/>
    </location>
</feature>
<dbReference type="InterPro" id="IPR036265">
    <property type="entry name" value="HIT-like_sf"/>
</dbReference>
<dbReference type="Proteomes" id="UP001345691">
    <property type="component" value="Unassembled WGS sequence"/>
</dbReference>